<evidence type="ECO:0000256" key="1">
    <source>
        <dbReference type="ARBA" id="ARBA00008635"/>
    </source>
</evidence>
<evidence type="ECO:0000313" key="4">
    <source>
        <dbReference type="EMBL" id="MTH55700.1"/>
    </source>
</evidence>
<dbReference type="AlphaFoldDB" id="A0A7X2S912"/>
<dbReference type="PANTHER" id="PTHR37302">
    <property type="entry name" value="SLR1116 PROTEIN"/>
    <property type="match status" value="1"/>
</dbReference>
<name>A0A7X2S912_9BACI</name>
<comment type="caution">
    <text evidence="4">The sequence shown here is derived from an EMBL/GenBank/DDBJ whole genome shotgun (WGS) entry which is preliminary data.</text>
</comment>
<keyword evidence="2 3" id="KW-0479">Metal-binding</keyword>
<organism evidence="4 5">
    <name type="scientific">Metabacillus mangrovi</name>
    <dbReference type="NCBI Taxonomy" id="1491830"/>
    <lineage>
        <taxon>Bacteria</taxon>
        <taxon>Bacillati</taxon>
        <taxon>Bacillota</taxon>
        <taxon>Bacilli</taxon>
        <taxon>Bacillales</taxon>
        <taxon>Bacillaceae</taxon>
        <taxon>Metabacillus</taxon>
    </lineage>
</organism>
<proteinExistence type="inferred from homology"/>
<gene>
    <name evidence="4" type="ORF">GKZ89_20095</name>
</gene>
<feature type="binding site" evidence="3">
    <location>
        <position position="48"/>
    </location>
    <ligand>
        <name>a divalent metal cation</name>
        <dbReference type="ChEBI" id="CHEBI:60240"/>
    </ligand>
</feature>
<evidence type="ECO:0000256" key="3">
    <source>
        <dbReference type="PIRSR" id="PIRSR607837-1"/>
    </source>
</evidence>
<dbReference type="GO" id="GO:0046872">
    <property type="term" value="F:metal ion binding"/>
    <property type="evidence" value="ECO:0007669"/>
    <property type="project" value="UniProtKB-KW"/>
</dbReference>
<dbReference type="InterPro" id="IPR007837">
    <property type="entry name" value="DinB"/>
</dbReference>
<comment type="similarity">
    <text evidence="1">Belongs to the DinB family.</text>
</comment>
<evidence type="ECO:0000256" key="2">
    <source>
        <dbReference type="ARBA" id="ARBA00022723"/>
    </source>
</evidence>
<dbReference type="Gene3D" id="1.20.120.450">
    <property type="entry name" value="dinb family like domain"/>
    <property type="match status" value="1"/>
</dbReference>
<dbReference type="Pfam" id="PF05163">
    <property type="entry name" value="DinB"/>
    <property type="match status" value="1"/>
</dbReference>
<feature type="binding site" evidence="3">
    <location>
        <position position="136"/>
    </location>
    <ligand>
        <name>a divalent metal cation</name>
        <dbReference type="ChEBI" id="CHEBI:60240"/>
    </ligand>
</feature>
<reference evidence="4 5" key="1">
    <citation type="journal article" date="2017" name="Int. J. Syst. Evol. Microbiol.">
        <title>Bacillus mangrovi sp. nov., isolated from a sediment sample from a mangrove forest.</title>
        <authorList>
            <person name="Gupta V."/>
            <person name="Singh P.K."/>
            <person name="Korpole S."/>
            <person name="Tanuku N.R.S."/>
            <person name="Pinnaka A.K."/>
        </authorList>
    </citation>
    <scope>NUCLEOTIDE SEQUENCE [LARGE SCALE GENOMIC DNA]</scope>
    <source>
        <strain evidence="4 5">KCTC 33872</strain>
    </source>
</reference>
<keyword evidence="5" id="KW-1185">Reference proteome</keyword>
<dbReference type="InterPro" id="IPR034660">
    <property type="entry name" value="DinB/YfiT-like"/>
</dbReference>
<dbReference type="SUPFAM" id="SSF109854">
    <property type="entry name" value="DinB/YfiT-like putative metalloenzymes"/>
    <property type="match status" value="1"/>
</dbReference>
<protein>
    <submittedName>
        <fullName evidence="4">DUF664 domain-containing protein</fullName>
    </submittedName>
</protein>
<sequence length="174" mass="20351">MENHPVMLYAYNVWAHKRIFTHLKTFSPEIFHRELNSTFSSIAATMTHIYTTEYLWLQALVGKEMSEAMTEAQKRKGKLEEMQADEMEKEFQALDAQFQSFFEACEDLEATFLLNNPYAGARETSYSEVIFHIVNHSTYHRGNISAMLHELGEASVMTDYVYYWYSDALTEKNE</sequence>
<evidence type="ECO:0000313" key="5">
    <source>
        <dbReference type="Proteomes" id="UP000434639"/>
    </source>
</evidence>
<dbReference type="RefSeq" id="WP_155114198.1">
    <property type="nucleotide sequence ID" value="NZ_WMIB01000037.1"/>
</dbReference>
<dbReference type="EMBL" id="WMIB01000037">
    <property type="protein sequence ID" value="MTH55700.1"/>
    <property type="molecule type" value="Genomic_DNA"/>
</dbReference>
<dbReference type="PANTHER" id="PTHR37302:SF1">
    <property type="entry name" value="PROTEIN DINB"/>
    <property type="match status" value="1"/>
</dbReference>
<dbReference type="Proteomes" id="UP000434639">
    <property type="component" value="Unassembled WGS sequence"/>
</dbReference>
<accession>A0A7X2S912</accession>
<feature type="binding site" evidence="3">
    <location>
        <position position="140"/>
    </location>
    <ligand>
        <name>a divalent metal cation</name>
        <dbReference type="ChEBI" id="CHEBI:60240"/>
    </ligand>
</feature>
<dbReference type="OrthoDB" id="9811413at2"/>